<protein>
    <submittedName>
        <fullName evidence="2">Uncharacterized protein</fullName>
    </submittedName>
</protein>
<keyword evidence="3" id="KW-1185">Reference proteome</keyword>
<name>A0A813EM87_POLGL</name>
<sequence>MQGSATPDWLPHQELHEQVRATRSVAAAEGLRCADDSNDADDAGCETPMGVLWTKNVGWMLHSSFNFRSATADDTPGQDGATRSAGGSLLPDPKLEGGGSGSGSGSGSILGEHSGWRNVSATEADGLWDTESEHLHGTATPEWQEPASPRNMPSAGSLSHQELHEQLLLQGRQEQPRSAAAAEGLSCDDKADDAGCETPRERALWTKSAGWMRQVGFNLRSGSADDTPGRDGATRSAGGSLLPDPEPEGRGSGSGSGVAQVFGWRDCSASEAVGLWDSGAGVLLTDTESEQGSFDNISLVSAGWGVRHDVGPCDGVRSSDSDFDNFSD</sequence>
<feature type="compositionally biased region" description="Basic and acidic residues" evidence="1">
    <location>
        <begin position="187"/>
        <end position="199"/>
    </location>
</feature>
<reference evidence="2" key="1">
    <citation type="submission" date="2021-02" db="EMBL/GenBank/DDBJ databases">
        <authorList>
            <person name="Dougan E. K."/>
            <person name="Rhodes N."/>
            <person name="Thang M."/>
            <person name="Chan C."/>
        </authorList>
    </citation>
    <scope>NUCLEOTIDE SEQUENCE</scope>
</reference>
<organism evidence="2 3">
    <name type="scientific">Polarella glacialis</name>
    <name type="common">Dinoflagellate</name>
    <dbReference type="NCBI Taxonomy" id="89957"/>
    <lineage>
        <taxon>Eukaryota</taxon>
        <taxon>Sar</taxon>
        <taxon>Alveolata</taxon>
        <taxon>Dinophyceae</taxon>
        <taxon>Suessiales</taxon>
        <taxon>Suessiaceae</taxon>
        <taxon>Polarella</taxon>
    </lineage>
</organism>
<accession>A0A813EM87</accession>
<feature type="region of interest" description="Disordered" evidence="1">
    <location>
        <begin position="136"/>
        <end position="159"/>
    </location>
</feature>
<dbReference type="Proteomes" id="UP000654075">
    <property type="component" value="Unassembled WGS sequence"/>
</dbReference>
<evidence type="ECO:0000313" key="3">
    <source>
        <dbReference type="Proteomes" id="UP000654075"/>
    </source>
</evidence>
<proteinExistence type="predicted"/>
<feature type="region of interest" description="Disordered" evidence="1">
    <location>
        <begin position="219"/>
        <end position="257"/>
    </location>
</feature>
<feature type="region of interest" description="Disordered" evidence="1">
    <location>
        <begin position="71"/>
        <end position="113"/>
    </location>
</feature>
<dbReference type="EMBL" id="CAJNNV010013861">
    <property type="protein sequence ID" value="CAE8602114.1"/>
    <property type="molecule type" value="Genomic_DNA"/>
</dbReference>
<dbReference type="AlphaFoldDB" id="A0A813EM87"/>
<evidence type="ECO:0000256" key="1">
    <source>
        <dbReference type="SAM" id="MobiDB-lite"/>
    </source>
</evidence>
<gene>
    <name evidence="2" type="ORF">PGLA1383_LOCUS20373</name>
</gene>
<evidence type="ECO:0000313" key="2">
    <source>
        <dbReference type="EMBL" id="CAE8602114.1"/>
    </source>
</evidence>
<feature type="region of interest" description="Disordered" evidence="1">
    <location>
        <begin position="172"/>
        <end position="199"/>
    </location>
</feature>
<feature type="compositionally biased region" description="Gly residues" evidence="1">
    <location>
        <begin position="96"/>
        <end position="108"/>
    </location>
</feature>
<comment type="caution">
    <text evidence="2">The sequence shown here is derived from an EMBL/GenBank/DDBJ whole genome shotgun (WGS) entry which is preliminary data.</text>
</comment>